<evidence type="ECO:0000256" key="1">
    <source>
        <dbReference type="ARBA" id="ARBA00004141"/>
    </source>
</evidence>
<feature type="transmembrane region" description="Helical" evidence="10">
    <location>
        <begin position="351"/>
        <end position="370"/>
    </location>
</feature>
<keyword evidence="5" id="KW-0677">Repeat</keyword>
<dbReference type="CDD" id="cd03244">
    <property type="entry name" value="ABCC_MRP_domain2"/>
    <property type="match status" value="1"/>
</dbReference>
<dbReference type="SMART" id="SM00382">
    <property type="entry name" value="AAA"/>
    <property type="match status" value="2"/>
</dbReference>
<evidence type="ECO:0000256" key="8">
    <source>
        <dbReference type="ARBA" id="ARBA00022989"/>
    </source>
</evidence>
<comment type="subcellular location">
    <subcellularLocation>
        <location evidence="1">Membrane</location>
        <topology evidence="1">Multi-pass membrane protein</topology>
    </subcellularLocation>
</comment>
<dbReference type="GO" id="GO:0016887">
    <property type="term" value="F:ATP hydrolysis activity"/>
    <property type="evidence" value="ECO:0007669"/>
    <property type="project" value="InterPro"/>
</dbReference>
<evidence type="ECO:0000313" key="13">
    <source>
        <dbReference type="EMBL" id="CAD9827399.1"/>
    </source>
</evidence>
<dbReference type="CDD" id="cd18580">
    <property type="entry name" value="ABC_6TM_ABCC_D2"/>
    <property type="match status" value="1"/>
</dbReference>
<dbReference type="GO" id="GO:0140359">
    <property type="term" value="F:ABC-type transporter activity"/>
    <property type="evidence" value="ECO:0007669"/>
    <property type="project" value="InterPro"/>
</dbReference>
<reference evidence="13" key="1">
    <citation type="submission" date="2021-01" db="EMBL/GenBank/DDBJ databases">
        <authorList>
            <person name="Corre E."/>
            <person name="Pelletier E."/>
            <person name="Niang G."/>
            <person name="Scheremetjew M."/>
            <person name="Finn R."/>
            <person name="Kale V."/>
            <person name="Holt S."/>
            <person name="Cochrane G."/>
            <person name="Meng A."/>
            <person name="Brown T."/>
            <person name="Cohen L."/>
        </authorList>
    </citation>
    <scope>NUCLEOTIDE SEQUENCE</scope>
    <source>
        <strain evidence="13">CCMP2084</strain>
    </source>
</reference>
<evidence type="ECO:0000256" key="9">
    <source>
        <dbReference type="ARBA" id="ARBA00023136"/>
    </source>
</evidence>
<evidence type="ECO:0000259" key="11">
    <source>
        <dbReference type="PROSITE" id="PS50893"/>
    </source>
</evidence>
<dbReference type="CDD" id="cd03250">
    <property type="entry name" value="ABCC_MRP_domain1"/>
    <property type="match status" value="1"/>
</dbReference>
<feature type="transmembrane region" description="Helical" evidence="10">
    <location>
        <begin position="874"/>
        <end position="907"/>
    </location>
</feature>
<dbReference type="SUPFAM" id="SSF52540">
    <property type="entry name" value="P-loop containing nucleoside triphosphate hydrolases"/>
    <property type="match status" value="2"/>
</dbReference>
<dbReference type="GO" id="GO:0016020">
    <property type="term" value="C:membrane"/>
    <property type="evidence" value="ECO:0007669"/>
    <property type="project" value="UniProtKB-SubCell"/>
</dbReference>
<dbReference type="EMBL" id="HBHQ01028362">
    <property type="protein sequence ID" value="CAD9827399.1"/>
    <property type="molecule type" value="Transcribed_RNA"/>
</dbReference>
<accession>A0A7S2XTU9</accession>
<organism evidence="13">
    <name type="scientific">Attheya septentrionalis</name>
    <dbReference type="NCBI Taxonomy" id="420275"/>
    <lineage>
        <taxon>Eukaryota</taxon>
        <taxon>Sar</taxon>
        <taxon>Stramenopiles</taxon>
        <taxon>Ochrophyta</taxon>
        <taxon>Bacillariophyta</taxon>
        <taxon>Coscinodiscophyceae</taxon>
        <taxon>Chaetocerotophycidae</taxon>
        <taxon>Chaetocerotales</taxon>
        <taxon>Attheyaceae</taxon>
        <taxon>Attheya</taxon>
    </lineage>
</organism>
<evidence type="ECO:0000256" key="2">
    <source>
        <dbReference type="ARBA" id="ARBA00009726"/>
    </source>
</evidence>
<dbReference type="InterPro" id="IPR027417">
    <property type="entry name" value="P-loop_NTPase"/>
</dbReference>
<dbReference type="InterPro" id="IPR044726">
    <property type="entry name" value="ABCC_6TM_D2"/>
</dbReference>
<dbReference type="PANTHER" id="PTHR24223:SF456">
    <property type="entry name" value="MULTIDRUG RESISTANCE-ASSOCIATED PROTEIN LETHAL(2)03659"/>
    <property type="match status" value="1"/>
</dbReference>
<dbReference type="Gene3D" id="1.20.1560.10">
    <property type="entry name" value="ABC transporter type 1, transmembrane domain"/>
    <property type="match status" value="2"/>
</dbReference>
<feature type="transmembrane region" description="Helical" evidence="10">
    <location>
        <begin position="755"/>
        <end position="780"/>
    </location>
</feature>
<evidence type="ECO:0000256" key="5">
    <source>
        <dbReference type="ARBA" id="ARBA00022737"/>
    </source>
</evidence>
<dbReference type="Pfam" id="PF00005">
    <property type="entry name" value="ABC_tran"/>
    <property type="match status" value="2"/>
</dbReference>
<feature type="transmembrane region" description="Helical" evidence="10">
    <location>
        <begin position="161"/>
        <end position="179"/>
    </location>
</feature>
<feature type="transmembrane region" description="Helical" evidence="10">
    <location>
        <begin position="264"/>
        <end position="283"/>
    </location>
</feature>
<feature type="domain" description="ABC transporter" evidence="11">
    <location>
        <begin position="458"/>
        <end position="690"/>
    </location>
</feature>
<feature type="transmembrane region" description="Helical" evidence="10">
    <location>
        <begin position="124"/>
        <end position="149"/>
    </location>
</feature>
<keyword evidence="3" id="KW-0813">Transport</keyword>
<evidence type="ECO:0000256" key="4">
    <source>
        <dbReference type="ARBA" id="ARBA00022692"/>
    </source>
</evidence>
<dbReference type="Pfam" id="PF00664">
    <property type="entry name" value="ABC_membrane"/>
    <property type="match status" value="2"/>
</dbReference>
<dbReference type="PROSITE" id="PS50893">
    <property type="entry name" value="ABC_TRANSPORTER_2"/>
    <property type="match status" value="2"/>
</dbReference>
<dbReference type="InterPro" id="IPR017871">
    <property type="entry name" value="ABC_transporter-like_CS"/>
</dbReference>
<keyword evidence="9 10" id="KW-0472">Membrane</keyword>
<feature type="domain" description="ABC transmembrane type-1" evidence="12">
    <location>
        <begin position="130"/>
        <end position="406"/>
    </location>
</feature>
<dbReference type="InterPro" id="IPR003439">
    <property type="entry name" value="ABC_transporter-like_ATP-bd"/>
</dbReference>
<dbReference type="CDD" id="cd18579">
    <property type="entry name" value="ABC_6TM_ABCC_D1"/>
    <property type="match status" value="1"/>
</dbReference>
<keyword evidence="7" id="KW-0067">ATP-binding</keyword>
<protein>
    <recommendedName>
        <fullName evidence="14">ATP-dependent transporter ycf16</fullName>
    </recommendedName>
</protein>
<dbReference type="FunFam" id="3.40.50.300:FF:000163">
    <property type="entry name" value="Multidrug resistance-associated protein member 4"/>
    <property type="match status" value="1"/>
</dbReference>
<evidence type="ECO:0000256" key="6">
    <source>
        <dbReference type="ARBA" id="ARBA00022741"/>
    </source>
</evidence>
<feature type="domain" description="ABC transporter" evidence="11">
    <location>
        <begin position="1078"/>
        <end position="1314"/>
    </location>
</feature>
<name>A0A7S2XTU9_9STRA</name>
<dbReference type="Gene3D" id="3.40.50.300">
    <property type="entry name" value="P-loop containing nucleotide triphosphate hydrolases"/>
    <property type="match status" value="2"/>
</dbReference>
<dbReference type="SUPFAM" id="SSF90123">
    <property type="entry name" value="ABC transporter transmembrane region"/>
    <property type="match status" value="2"/>
</dbReference>
<gene>
    <name evidence="13" type="ORF">ASEP1449_LOCUS19233</name>
</gene>
<feature type="transmembrane region" description="Helical" evidence="10">
    <location>
        <begin position="233"/>
        <end position="258"/>
    </location>
</feature>
<keyword evidence="8 10" id="KW-1133">Transmembrane helix</keyword>
<keyword evidence="4 10" id="KW-0812">Transmembrane</keyword>
<feature type="transmembrane region" description="Helical" evidence="10">
    <location>
        <begin position="1013"/>
        <end position="1032"/>
    </location>
</feature>
<dbReference type="InterPro" id="IPR050173">
    <property type="entry name" value="ABC_transporter_C-like"/>
</dbReference>
<feature type="transmembrane region" description="Helical" evidence="10">
    <location>
        <begin position="983"/>
        <end position="1001"/>
    </location>
</feature>
<feature type="transmembrane region" description="Helical" evidence="10">
    <location>
        <begin position="792"/>
        <end position="812"/>
    </location>
</feature>
<dbReference type="GO" id="GO:0005524">
    <property type="term" value="F:ATP binding"/>
    <property type="evidence" value="ECO:0007669"/>
    <property type="project" value="UniProtKB-KW"/>
</dbReference>
<evidence type="ECO:0008006" key="14">
    <source>
        <dbReference type="Google" id="ProtNLM"/>
    </source>
</evidence>
<sequence>MTESSCETDDLSKHVSLLFLDEGENSQQGQPPNAFLGASFLSRLFFRWPYALMKIGLKRPIRDVDLPENAPTESSEVNLKMMDRMWSNEQSRVAQINERRKLTNKPPVRPSLHRAILLDFLRSVWYVQPLMGVGVVAKVVQSVALGLLIETFDVDSNSRDGYLWAAVLVLCGAVIFMEHHHSFFFTWRKGMQLRIGCVASIYSKSLRLRSNGGIDAASTGKIMNLASNDVERFLRAALFISFLFWAPVESIAILIIGLQIIGPAFAAGFILLCFFFVPLQFYLSRRFASFRSTIAAITDARMTLVSQAVSGSRVMKMNGWEQQFEERISKIRKREVHQIQRANKLKAWNESIYFSSNIVISIVTFIVHVATGGELTPRNVFTTMAMINVVQLELVKFASLGVMTVSECYVSISRIQDFLEFPEIRSTEKRLATAGDCAMKLSNVNCSWTDDPVVPSSHEIGDISKTNGRQPSMDDSSSSVLALENIDLELKLGELTCIIGSVGGGKSALIQALAGELPPQTGTIERNYSKLAYASQDPWIMDGTVRENILFGAPFDESWYNKVVASCGLTVDFQQFRNRDATIVGDRGVQCSGGQRARIGLARALYRDADVLLLDDPLSAVDSKVSRLIFYSAIQDLGVKRGKCVVLATHQHQFIGEARCILMAKGRIQLLGSYNECVANSEGKILVTAHTSDDRKQQTVKHTEVGPSNQFEAKAEEVAEDIVSSSDNDHLEKSKGSKRAERETYMTYANAMGGVFVGCLLCILFTLTQGTLLVCIAAIGKWAERPPQDQNSWSILGVVIGLGVSVIVLALIRSFATFALTMKASRLLHDRMTLSVLRAQIEFFDTNPLGRIMNRFSADVGSNDDLLPQTLFDFLMTAFLVVGAIITAVTVLPFILLVIPVLLWYFLRVRSTFVATSREVKRLEAVARSPMFAMLSEALSGVAIIRSNDATDYCKKKFEAANDAHSRAFFAFIGASRWFGFRLDFLMFIFLSIATFLAVTVNDQDLFEIDSAIFGLALTMMLQLGALFQWCIRQSAEVVNQMVSVERVKEFGELPSEAPLVVKGIDDDLVDWPRDGSIDVKDLTVRYRSSLPPSLKGASFRVESGQRVGVCGRTGSGKSTLVQALFRILEAEEGTIEIGGANVATMGLHKLRTGMSVIPQVPVLFSGSTVRENLDPFHVFSIEELHAALEDVQMKEAILVDLPDGLDSVVAEGGSNFSVGQRQLLCLARAILSKSRILVLDEPTANVDSRTDELLQQSVSKSFQGATILSVAHRLDTVIDSDRILVLGNGQVLEYGSPADLLSQENGHFTSMVNDTGEKMSRDLRQRCLQKKHN</sequence>
<dbReference type="FunFam" id="1.20.1560.10:FF:000013">
    <property type="entry name" value="ABC transporter C family member 2"/>
    <property type="match status" value="1"/>
</dbReference>
<dbReference type="InterPro" id="IPR036640">
    <property type="entry name" value="ABC1_TM_sf"/>
</dbReference>
<dbReference type="InterPro" id="IPR003593">
    <property type="entry name" value="AAA+_ATPase"/>
</dbReference>
<dbReference type="PANTHER" id="PTHR24223">
    <property type="entry name" value="ATP-BINDING CASSETTE SUB-FAMILY C"/>
    <property type="match status" value="1"/>
</dbReference>
<evidence type="ECO:0000259" key="12">
    <source>
        <dbReference type="PROSITE" id="PS50929"/>
    </source>
</evidence>
<dbReference type="InterPro" id="IPR011527">
    <property type="entry name" value="ABC1_TM_dom"/>
</dbReference>
<dbReference type="InterPro" id="IPR044746">
    <property type="entry name" value="ABCC_6TM_D1"/>
</dbReference>
<proteinExistence type="inferred from homology"/>
<dbReference type="FunFam" id="3.40.50.300:FF:000973">
    <property type="entry name" value="Multidrug resistance-associated protein 4"/>
    <property type="match status" value="1"/>
</dbReference>
<dbReference type="PROSITE" id="PS50929">
    <property type="entry name" value="ABC_TM1F"/>
    <property type="match status" value="2"/>
</dbReference>
<evidence type="ECO:0000256" key="3">
    <source>
        <dbReference type="ARBA" id="ARBA00022448"/>
    </source>
</evidence>
<keyword evidence="6" id="KW-0547">Nucleotide-binding</keyword>
<comment type="similarity">
    <text evidence="2">Belongs to the ABC transporter superfamily. ABCC family. Conjugate transporter (TC 3.A.1.208) subfamily.</text>
</comment>
<evidence type="ECO:0000256" key="10">
    <source>
        <dbReference type="SAM" id="Phobius"/>
    </source>
</evidence>
<dbReference type="PROSITE" id="PS00211">
    <property type="entry name" value="ABC_TRANSPORTER_1"/>
    <property type="match status" value="2"/>
</dbReference>
<feature type="domain" description="ABC transmembrane type-1" evidence="12">
    <location>
        <begin position="756"/>
        <end position="1040"/>
    </location>
</feature>
<evidence type="ECO:0000256" key="7">
    <source>
        <dbReference type="ARBA" id="ARBA00022840"/>
    </source>
</evidence>